<accession>A0A250X5L5</accession>
<protein>
    <recommendedName>
        <fullName evidence="6">MHD domain-containing protein</fullName>
    </recommendedName>
</protein>
<dbReference type="STRING" id="1157962.A0A250X5L5"/>
<dbReference type="GO" id="GO:0006886">
    <property type="term" value="P:intracellular protein transport"/>
    <property type="evidence" value="ECO:0007669"/>
    <property type="project" value="UniProtKB-UniRule"/>
</dbReference>
<evidence type="ECO:0000256" key="1">
    <source>
        <dbReference type="ARBA" id="ARBA00004308"/>
    </source>
</evidence>
<evidence type="ECO:0000313" key="8">
    <source>
        <dbReference type="Proteomes" id="UP000232323"/>
    </source>
</evidence>
<dbReference type="Pfam" id="PF00928">
    <property type="entry name" value="Adap_comp_sub"/>
    <property type="match status" value="1"/>
</dbReference>
<organism evidence="7 8">
    <name type="scientific">Chlamydomonas eustigma</name>
    <dbReference type="NCBI Taxonomy" id="1157962"/>
    <lineage>
        <taxon>Eukaryota</taxon>
        <taxon>Viridiplantae</taxon>
        <taxon>Chlorophyta</taxon>
        <taxon>core chlorophytes</taxon>
        <taxon>Chlorophyceae</taxon>
        <taxon>CS clade</taxon>
        <taxon>Chlamydomonadales</taxon>
        <taxon>Chlamydomonadaceae</taxon>
        <taxon>Chlamydomonas</taxon>
    </lineage>
</organism>
<dbReference type="InterPro" id="IPR001392">
    <property type="entry name" value="Clathrin_mu"/>
</dbReference>
<evidence type="ECO:0000256" key="5">
    <source>
        <dbReference type="PIRNR" id="PIRNR005992"/>
    </source>
</evidence>
<evidence type="ECO:0000256" key="4">
    <source>
        <dbReference type="ARBA" id="ARBA00023136"/>
    </source>
</evidence>
<dbReference type="FunFam" id="3.30.450.60:FF:000002">
    <property type="entry name" value="AP-2 complex subunit mu, putative"/>
    <property type="match status" value="1"/>
</dbReference>
<dbReference type="CDD" id="cd14838">
    <property type="entry name" value="AP4_Mu_N"/>
    <property type="match status" value="1"/>
</dbReference>
<dbReference type="AlphaFoldDB" id="A0A250X5L5"/>
<evidence type="ECO:0000313" key="7">
    <source>
        <dbReference type="EMBL" id="GAX78050.1"/>
    </source>
</evidence>
<dbReference type="PANTHER" id="PTHR10529">
    <property type="entry name" value="AP COMPLEX SUBUNIT MU"/>
    <property type="match status" value="1"/>
</dbReference>
<dbReference type="PROSITE" id="PS51072">
    <property type="entry name" value="MHD"/>
    <property type="match status" value="1"/>
</dbReference>
<dbReference type="GO" id="GO:0016192">
    <property type="term" value="P:vesicle-mediated transport"/>
    <property type="evidence" value="ECO:0007669"/>
    <property type="project" value="InterPro"/>
</dbReference>
<comment type="similarity">
    <text evidence="5">Belongs to the adaptor complexes medium subunit family.</text>
</comment>
<feature type="domain" description="MHD" evidence="6">
    <location>
        <begin position="181"/>
        <end position="451"/>
    </location>
</feature>
<dbReference type="PRINTS" id="PR00314">
    <property type="entry name" value="CLATHRINADPT"/>
</dbReference>
<sequence length="452" mass="51260">MISQFFILSPRGDVIIRRDFLGNVPKTSPEIFFRNCKFWSDDEEQQHDEAPPVFSVDGVTYLHTKEGGLQLVATTRDNVSPSFVLEFLRRMCIIIKDYCGLLTEDAVRKNFPLIYELLDEVMDYGVPQSTNTEALKTFVLNEPVVVAPSSSNPRSILSFNKGPTGVFKSVLDTSRTDSKRRDEIFVDVVERVTCTFNSSGYIVSSQVDGAVQIKSYLAGNPPLKIKLNDDLVIGKRDNPYGGRQADAGHSVFLDDCNFHECANLESFDVDRSITLVPPDGEFALINYRTTHGFKPPFRLQTTVEADPMTDSKAVLTLRLWCEVPADRGASGLEVEVPTPRYVQRAHCDLDPKATPGTQSWDYSEKTHLLKWKFKKCQGGQEFMLRCKLTLEKPYGPSLRMEVGPVNLKFTIPMYSASRITLKYLQILKRDKSYNPFRWVRYVTTSSSYTFRT</sequence>
<comment type="caution">
    <text evidence="7">The sequence shown here is derived from an EMBL/GenBank/DDBJ whole genome shotgun (WGS) entry which is preliminary data.</text>
</comment>
<dbReference type="SUPFAM" id="SSF49447">
    <property type="entry name" value="Second domain of Mu2 adaptin subunit (ap50) of ap2 adaptor"/>
    <property type="match status" value="1"/>
</dbReference>
<evidence type="ECO:0000256" key="2">
    <source>
        <dbReference type="ARBA" id="ARBA00022448"/>
    </source>
</evidence>
<dbReference type="OrthoDB" id="10259133at2759"/>
<dbReference type="GO" id="GO:0012505">
    <property type="term" value="C:endomembrane system"/>
    <property type="evidence" value="ECO:0007669"/>
    <property type="project" value="UniProtKB-SubCell"/>
</dbReference>
<evidence type="ECO:0000256" key="3">
    <source>
        <dbReference type="ARBA" id="ARBA00022927"/>
    </source>
</evidence>
<keyword evidence="2 5" id="KW-0813">Transport</keyword>
<keyword evidence="4" id="KW-0472">Membrane</keyword>
<dbReference type="Gene3D" id="3.30.450.60">
    <property type="match status" value="1"/>
</dbReference>
<dbReference type="InterPro" id="IPR011012">
    <property type="entry name" value="Longin-like_dom_sf"/>
</dbReference>
<proteinExistence type="inferred from homology"/>
<dbReference type="EMBL" id="BEGY01000029">
    <property type="protein sequence ID" value="GAX78050.1"/>
    <property type="molecule type" value="Genomic_DNA"/>
</dbReference>
<dbReference type="InterPro" id="IPR036168">
    <property type="entry name" value="AP2_Mu_C_sf"/>
</dbReference>
<name>A0A250X5L5_9CHLO</name>
<dbReference type="InterPro" id="IPR050431">
    <property type="entry name" value="Adaptor_comp_med_subunit"/>
</dbReference>
<dbReference type="GO" id="GO:0030131">
    <property type="term" value="C:clathrin adaptor complex"/>
    <property type="evidence" value="ECO:0007669"/>
    <property type="project" value="UniProtKB-UniRule"/>
</dbReference>
<dbReference type="Proteomes" id="UP000232323">
    <property type="component" value="Unassembled WGS sequence"/>
</dbReference>
<keyword evidence="3 5" id="KW-0653">Protein transport</keyword>
<dbReference type="Gene3D" id="2.60.40.1170">
    <property type="entry name" value="Mu homology domain, subdomain B"/>
    <property type="match status" value="2"/>
</dbReference>
<keyword evidence="8" id="KW-1185">Reference proteome</keyword>
<reference evidence="7 8" key="1">
    <citation type="submission" date="2017-08" db="EMBL/GenBank/DDBJ databases">
        <title>Acidophilic green algal genome provides insights into adaptation to an acidic environment.</title>
        <authorList>
            <person name="Hirooka S."/>
            <person name="Hirose Y."/>
            <person name="Kanesaki Y."/>
            <person name="Higuchi S."/>
            <person name="Fujiwara T."/>
            <person name="Onuma R."/>
            <person name="Era A."/>
            <person name="Ohbayashi R."/>
            <person name="Uzuka A."/>
            <person name="Nozaki H."/>
            <person name="Yoshikawa H."/>
            <person name="Miyagishima S.Y."/>
        </authorList>
    </citation>
    <scope>NUCLEOTIDE SEQUENCE [LARGE SCALE GENOMIC DNA]</scope>
    <source>
        <strain evidence="7 8">NIES-2499</strain>
    </source>
</reference>
<comment type="subcellular location">
    <subcellularLocation>
        <location evidence="1">Endomembrane system</location>
    </subcellularLocation>
</comment>
<dbReference type="SUPFAM" id="SSF64356">
    <property type="entry name" value="SNARE-like"/>
    <property type="match status" value="1"/>
</dbReference>
<evidence type="ECO:0000259" key="6">
    <source>
        <dbReference type="PROSITE" id="PS51072"/>
    </source>
</evidence>
<dbReference type="PIRSF" id="PIRSF005992">
    <property type="entry name" value="Clathrin_mu"/>
    <property type="match status" value="1"/>
</dbReference>
<gene>
    <name evidence="7" type="ORF">CEUSTIGMA_g5492.t1</name>
</gene>
<dbReference type="InterPro" id="IPR028565">
    <property type="entry name" value="MHD"/>
</dbReference>
<dbReference type="CDD" id="cd09253">
    <property type="entry name" value="AP-4_Mu4_Cterm"/>
    <property type="match status" value="1"/>
</dbReference>